<dbReference type="RefSeq" id="XP_002835148.1">
    <property type="nucleotide sequence ID" value="XM_002835102.1"/>
</dbReference>
<keyword evidence="3 8" id="KW-1133">Transmembrane helix</keyword>
<dbReference type="InterPro" id="IPR051415">
    <property type="entry name" value="LAAT-1"/>
</dbReference>
<dbReference type="HOGENOM" id="CLU_019699_0_0_1"/>
<dbReference type="GO" id="GO:0034486">
    <property type="term" value="P:vacuolar transmembrane transport"/>
    <property type="evidence" value="ECO:0007669"/>
    <property type="project" value="UniProtKB-ARBA"/>
</dbReference>
<accession>D5G426</accession>
<reference evidence="9 10" key="1">
    <citation type="journal article" date="2010" name="Nature">
        <title>Perigord black truffle genome uncovers evolutionary origins and mechanisms of symbiosis.</title>
        <authorList>
            <person name="Martin F."/>
            <person name="Kohler A."/>
            <person name="Murat C."/>
            <person name="Balestrini R."/>
            <person name="Coutinho P.M."/>
            <person name="Jaillon O."/>
            <person name="Montanini B."/>
            <person name="Morin E."/>
            <person name="Noel B."/>
            <person name="Percudani R."/>
            <person name="Porcel B."/>
            <person name="Rubini A."/>
            <person name="Amicucci A."/>
            <person name="Amselem J."/>
            <person name="Anthouard V."/>
            <person name="Arcioni S."/>
            <person name="Artiguenave F."/>
            <person name="Aury J.M."/>
            <person name="Ballario P."/>
            <person name="Bolchi A."/>
            <person name="Brenna A."/>
            <person name="Brun A."/>
            <person name="Buee M."/>
            <person name="Cantarel B."/>
            <person name="Chevalier G."/>
            <person name="Couloux A."/>
            <person name="Da Silva C."/>
            <person name="Denoeud F."/>
            <person name="Duplessis S."/>
            <person name="Ghignone S."/>
            <person name="Hilselberger B."/>
            <person name="Iotti M."/>
            <person name="Marcais B."/>
            <person name="Mello A."/>
            <person name="Miranda M."/>
            <person name="Pacioni G."/>
            <person name="Quesneville H."/>
            <person name="Riccioni C."/>
            <person name="Ruotolo R."/>
            <person name="Splivallo R."/>
            <person name="Stocchi V."/>
            <person name="Tisserant E."/>
            <person name="Viscomi A.R."/>
            <person name="Zambonelli A."/>
            <person name="Zampieri E."/>
            <person name="Henrissat B."/>
            <person name="Lebrun M.H."/>
            <person name="Paolocci F."/>
            <person name="Bonfante P."/>
            <person name="Ottonello S."/>
            <person name="Wincker P."/>
        </authorList>
    </citation>
    <scope>NUCLEOTIDE SEQUENCE [LARGE SCALE GENOMIC DNA]</scope>
    <source>
        <strain evidence="9 10">Mel28</strain>
    </source>
</reference>
<dbReference type="AlphaFoldDB" id="D5G426"/>
<evidence type="ECO:0000256" key="2">
    <source>
        <dbReference type="ARBA" id="ARBA00022692"/>
    </source>
</evidence>
<proteinExistence type="inferred from homology"/>
<dbReference type="FunFam" id="1.20.1280.290:FF:000012">
    <property type="entry name" value="Vacuolar membrane PQ loop repeat protein"/>
    <property type="match status" value="1"/>
</dbReference>
<evidence type="ECO:0000256" key="6">
    <source>
        <dbReference type="ARBA" id="ARBA00050768"/>
    </source>
</evidence>
<dbReference type="GO" id="GO:0098852">
    <property type="term" value="C:lytic vacuole membrane"/>
    <property type="evidence" value="ECO:0007669"/>
    <property type="project" value="UniProtKB-ARBA"/>
</dbReference>
<keyword evidence="10" id="KW-1185">Reference proteome</keyword>
<dbReference type="Pfam" id="PF04193">
    <property type="entry name" value="PQ-loop"/>
    <property type="match status" value="2"/>
</dbReference>
<organism evidence="9 10">
    <name type="scientific">Tuber melanosporum (strain Mel28)</name>
    <name type="common">Perigord black truffle</name>
    <dbReference type="NCBI Taxonomy" id="656061"/>
    <lineage>
        <taxon>Eukaryota</taxon>
        <taxon>Fungi</taxon>
        <taxon>Dikarya</taxon>
        <taxon>Ascomycota</taxon>
        <taxon>Pezizomycotina</taxon>
        <taxon>Pezizomycetes</taxon>
        <taxon>Pezizales</taxon>
        <taxon>Tuberaceae</taxon>
        <taxon>Tuber</taxon>
    </lineage>
</organism>
<feature type="transmembrane region" description="Helical" evidence="8">
    <location>
        <begin position="79"/>
        <end position="101"/>
    </location>
</feature>
<dbReference type="GeneID" id="9182396"/>
<keyword evidence="2 8" id="KW-0812">Transmembrane</keyword>
<feature type="transmembrane region" description="Helical" evidence="8">
    <location>
        <begin position="210"/>
        <end position="230"/>
    </location>
</feature>
<name>D5G426_TUBMM</name>
<dbReference type="InterPro" id="IPR006603">
    <property type="entry name" value="PQ-loop_rpt"/>
</dbReference>
<evidence type="ECO:0000256" key="3">
    <source>
        <dbReference type="ARBA" id="ARBA00022989"/>
    </source>
</evidence>
<feature type="compositionally biased region" description="Basic residues" evidence="7">
    <location>
        <begin position="132"/>
        <end position="149"/>
    </location>
</feature>
<evidence type="ECO:0000313" key="9">
    <source>
        <dbReference type="EMBL" id="CAZ79269.1"/>
    </source>
</evidence>
<comment type="catalytic activity">
    <reaction evidence="6">
        <text>L-histidine(out) + L-arginine(in) = L-histidine(in) + L-arginine(out)</text>
        <dbReference type="Rhea" id="RHEA:71063"/>
        <dbReference type="ChEBI" id="CHEBI:32682"/>
        <dbReference type="ChEBI" id="CHEBI:57595"/>
    </reaction>
</comment>
<sequence length="320" mass="35072">MLAALLLAGAEPLPLREALSGIMGSISLVSWIFLLIPQVTENYRDGSAEGVSVAFITIWILGDIANLIGALWGRLLSTVIALAIYFCVSDVILLSQTIYYNHVTDALAARRERAPCSTPADLHSPTQPLLARPRRKSSGAKSRHRRSSSRRPASLSAILRRETSASMTILRNILVISSICFAGTLGWFVAWRSGAWSTTEKNDDNREMPGGAEMLGYLGALLYLGQVARIPQIIRNHHNKSCGGLSLLFFLLSLLGNLTYGAGILCHSSDRTYIKDNLPWLIGSLGTMSQDVIIFIQFHIYSRNSMETTQVCSAAIYDEN</sequence>
<dbReference type="FunFam" id="1.20.1280.290:FF:000009">
    <property type="entry name" value="PQ loop repeat family protein"/>
    <property type="match status" value="1"/>
</dbReference>
<protein>
    <submittedName>
        <fullName evidence="9">(Perigord truffle) hypothetical protein</fullName>
    </submittedName>
</protein>
<feature type="transmembrane region" description="Helical" evidence="8">
    <location>
        <begin position="280"/>
        <end position="301"/>
    </location>
</feature>
<feature type="region of interest" description="Disordered" evidence="7">
    <location>
        <begin position="116"/>
        <end position="154"/>
    </location>
</feature>
<gene>
    <name evidence="9" type="ORF">GSTUM_00003917001</name>
</gene>
<feature type="transmembrane region" description="Helical" evidence="8">
    <location>
        <begin position="22"/>
        <end position="39"/>
    </location>
</feature>
<feature type="transmembrane region" description="Helical" evidence="8">
    <location>
        <begin position="51"/>
        <end position="73"/>
    </location>
</feature>
<feature type="transmembrane region" description="Helical" evidence="8">
    <location>
        <begin position="169"/>
        <end position="190"/>
    </location>
</feature>
<dbReference type="SMART" id="SM00679">
    <property type="entry name" value="CTNS"/>
    <property type="match status" value="2"/>
</dbReference>
<dbReference type="InParanoid" id="D5G426"/>
<dbReference type="OMA" id="ISQCVYY"/>
<dbReference type="Gene3D" id="1.20.1280.290">
    <property type="match status" value="2"/>
</dbReference>
<evidence type="ECO:0000256" key="7">
    <source>
        <dbReference type="SAM" id="MobiDB-lite"/>
    </source>
</evidence>
<dbReference type="Proteomes" id="UP000006911">
    <property type="component" value="Unassembled WGS sequence"/>
</dbReference>
<comment type="similarity">
    <text evidence="5">Belongs to the laat-1 family.</text>
</comment>
<dbReference type="PANTHER" id="PTHR16201">
    <property type="entry name" value="SEVEN TRANSMEMBRANE PROTEIN 1-RELATED"/>
    <property type="match status" value="1"/>
</dbReference>
<dbReference type="eggNOG" id="KOG2913">
    <property type="taxonomic scope" value="Eukaryota"/>
</dbReference>
<dbReference type="GO" id="GO:0015174">
    <property type="term" value="F:basic amino acid transmembrane transporter activity"/>
    <property type="evidence" value="ECO:0007669"/>
    <property type="project" value="UniProtKB-ARBA"/>
</dbReference>
<keyword evidence="4 8" id="KW-0472">Membrane</keyword>
<comment type="subcellular location">
    <subcellularLocation>
        <location evidence="1">Membrane</location>
        <topology evidence="1">Multi-pass membrane protein</topology>
    </subcellularLocation>
</comment>
<feature type="transmembrane region" description="Helical" evidence="8">
    <location>
        <begin position="242"/>
        <end position="260"/>
    </location>
</feature>
<evidence type="ECO:0000256" key="4">
    <source>
        <dbReference type="ARBA" id="ARBA00023136"/>
    </source>
</evidence>
<dbReference type="KEGG" id="tml:GSTUM_00003917001"/>
<evidence type="ECO:0000313" key="10">
    <source>
        <dbReference type="Proteomes" id="UP000006911"/>
    </source>
</evidence>
<evidence type="ECO:0000256" key="5">
    <source>
        <dbReference type="ARBA" id="ARBA00038039"/>
    </source>
</evidence>
<dbReference type="EMBL" id="FN429986">
    <property type="protein sequence ID" value="CAZ79269.1"/>
    <property type="molecule type" value="Genomic_DNA"/>
</dbReference>
<evidence type="ECO:0000256" key="8">
    <source>
        <dbReference type="SAM" id="Phobius"/>
    </source>
</evidence>
<evidence type="ECO:0000256" key="1">
    <source>
        <dbReference type="ARBA" id="ARBA00004141"/>
    </source>
</evidence>
<dbReference type="PANTHER" id="PTHR16201:SF44">
    <property type="entry name" value="SEVEN TRANSMEMBRANE PROTEIN 1"/>
    <property type="match status" value="1"/>
</dbReference>